<dbReference type="EMBL" id="JAHKKG010000008">
    <property type="protein sequence ID" value="MBU2666922.1"/>
    <property type="molecule type" value="Genomic_DNA"/>
</dbReference>
<comment type="caution">
    <text evidence="1">The sequence shown here is derived from an EMBL/GenBank/DDBJ whole genome shotgun (WGS) entry which is preliminary data.</text>
</comment>
<sequence length="51" mass="4932">MTPARPRGMSGRAFRIDHVAVATTVLSLGAVPPAAGLGAVPPAAGLGNGHS</sequence>
<gene>
    <name evidence="1" type="ORF">KOI35_25755</name>
</gene>
<name>A0ABS5YTY6_9ACTN</name>
<reference evidence="1 2" key="1">
    <citation type="submission" date="2021-06" db="EMBL/GenBank/DDBJ databases">
        <title>Actinoplanes lichenicola sp. nov., and Actinoplanes ovalisporus sp. nov., isolated from lichen in Thailand.</title>
        <authorList>
            <person name="Saeng-In P."/>
            <person name="Kanchanasin P."/>
            <person name="Yuki M."/>
            <person name="Kudo T."/>
            <person name="Ohkuma M."/>
            <person name="Phongsopitanun W."/>
            <person name="Tanasupawat S."/>
        </authorList>
    </citation>
    <scope>NUCLEOTIDE SEQUENCE [LARGE SCALE GENOMIC DNA]</scope>
    <source>
        <strain evidence="1 2">NBRC 110975</strain>
    </source>
</reference>
<dbReference type="RefSeq" id="WP_215791030.1">
    <property type="nucleotide sequence ID" value="NZ_JAHKKG010000008.1"/>
</dbReference>
<accession>A0ABS5YTY6</accession>
<keyword evidence="2" id="KW-1185">Reference proteome</keyword>
<evidence type="ECO:0000313" key="1">
    <source>
        <dbReference type="EMBL" id="MBU2666922.1"/>
    </source>
</evidence>
<proteinExistence type="predicted"/>
<organism evidence="1 2">
    <name type="scientific">Paractinoplanes bogorensis</name>
    <dbReference type="NCBI Taxonomy" id="1610840"/>
    <lineage>
        <taxon>Bacteria</taxon>
        <taxon>Bacillati</taxon>
        <taxon>Actinomycetota</taxon>
        <taxon>Actinomycetes</taxon>
        <taxon>Micromonosporales</taxon>
        <taxon>Micromonosporaceae</taxon>
        <taxon>Paractinoplanes</taxon>
    </lineage>
</organism>
<dbReference type="Proteomes" id="UP001519654">
    <property type="component" value="Unassembled WGS sequence"/>
</dbReference>
<evidence type="ECO:0000313" key="2">
    <source>
        <dbReference type="Proteomes" id="UP001519654"/>
    </source>
</evidence>
<protein>
    <submittedName>
        <fullName evidence="1">Uncharacterized protein</fullName>
    </submittedName>
</protein>